<dbReference type="GO" id="GO:0031116">
    <property type="term" value="P:positive regulation of microtubule polymerization"/>
    <property type="evidence" value="ECO:0007669"/>
    <property type="project" value="TreeGrafter"/>
</dbReference>
<dbReference type="Pfam" id="PF15301">
    <property type="entry name" value="SLAIN"/>
    <property type="match status" value="2"/>
</dbReference>
<feature type="compositionally biased region" description="Low complexity" evidence="3">
    <location>
        <begin position="239"/>
        <end position="268"/>
    </location>
</feature>
<dbReference type="AlphaFoldDB" id="A0A9N7YDU4"/>
<feature type="region of interest" description="Disordered" evidence="3">
    <location>
        <begin position="395"/>
        <end position="416"/>
    </location>
</feature>
<keyword evidence="2" id="KW-0175">Coiled coil</keyword>
<evidence type="ECO:0000256" key="2">
    <source>
        <dbReference type="ARBA" id="ARBA00023054"/>
    </source>
</evidence>
<feature type="compositionally biased region" description="Polar residues" evidence="3">
    <location>
        <begin position="288"/>
        <end position="314"/>
    </location>
</feature>
<feature type="region of interest" description="Disordered" evidence="3">
    <location>
        <begin position="227"/>
        <end position="271"/>
    </location>
</feature>
<dbReference type="InterPro" id="IPR026179">
    <property type="entry name" value="Slain"/>
</dbReference>
<evidence type="ECO:0000256" key="1">
    <source>
        <dbReference type="ARBA" id="ARBA00006652"/>
    </source>
</evidence>
<accession>A0A9N7YDU4</accession>
<sequence length="416" mass="46150">MKSKSKRPEDSSHSYCSTWMDTEPATLKSCDGHSFAMDARVRLDHLKSGCNPPPPCCVTDGTLNNYNSQKNASDDEPKEEESALDSVELLEVEDGEQDEERWLYESPKKLATEEQSESALTWCRQVLDNPGPEVEAACRQLMNRLDGRPSSHLYRRPAVCHRTGGKSSDNKELKITNNSINTSYRLEDITDVRIMAQIQEASLRQDYVSAPRRSPESPFYFNTAVENTEDFTPGNKSEASSPSRWSPRLLSQSSPSSQPPTSAARQSPKLARLQQQVTQFKLLNLTQNQVSARRTGSPVRTSLRSLQAVRNSRSLETDEYVPAHQTAPTASGASSARMGSSSQSPSLSAASVNPSSAREHLVRIAAMKRPQRTQSLSPGRIAQSAKVYLSRHGRFFASPERSTPPVWARYAPHAQQ</sequence>
<evidence type="ECO:0000313" key="5">
    <source>
        <dbReference type="Proteomes" id="UP001153269"/>
    </source>
</evidence>
<dbReference type="GO" id="GO:0007020">
    <property type="term" value="P:microtubule nucleation"/>
    <property type="evidence" value="ECO:0007669"/>
    <property type="project" value="TreeGrafter"/>
</dbReference>
<dbReference type="PANTHER" id="PTHR22406:SF7">
    <property type="entry name" value="NASCENT POLYPEPTIDE-ASSOCIATED COMPLEX SUBUNIT ALPHA, MUSCLE-SPECIFIC FORM"/>
    <property type="match status" value="1"/>
</dbReference>
<comment type="similarity">
    <text evidence="1">Belongs to the SLAIN motif-containing family.</text>
</comment>
<dbReference type="GO" id="GO:0035371">
    <property type="term" value="C:microtubule plus-end"/>
    <property type="evidence" value="ECO:0007669"/>
    <property type="project" value="TreeGrafter"/>
</dbReference>
<protein>
    <recommendedName>
        <fullName evidence="6">SLAIN motif-containing protein-like</fullName>
    </recommendedName>
</protein>
<comment type="caution">
    <text evidence="4">The sequence shown here is derived from an EMBL/GenBank/DDBJ whole genome shotgun (WGS) entry which is preliminary data.</text>
</comment>
<evidence type="ECO:0000313" key="4">
    <source>
        <dbReference type="EMBL" id="CAB1422026.1"/>
    </source>
</evidence>
<dbReference type="Proteomes" id="UP001153269">
    <property type="component" value="Unassembled WGS sequence"/>
</dbReference>
<evidence type="ECO:0000256" key="3">
    <source>
        <dbReference type="SAM" id="MobiDB-lite"/>
    </source>
</evidence>
<dbReference type="GO" id="GO:0031122">
    <property type="term" value="P:cytoplasmic microtubule organization"/>
    <property type="evidence" value="ECO:0007669"/>
    <property type="project" value="TreeGrafter"/>
</dbReference>
<keyword evidence="5" id="KW-1185">Reference proteome</keyword>
<evidence type="ECO:0008006" key="6">
    <source>
        <dbReference type="Google" id="ProtNLM"/>
    </source>
</evidence>
<reference evidence="4" key="1">
    <citation type="submission" date="2020-03" db="EMBL/GenBank/DDBJ databases">
        <authorList>
            <person name="Weist P."/>
        </authorList>
    </citation>
    <scope>NUCLEOTIDE SEQUENCE</scope>
</reference>
<dbReference type="PANTHER" id="PTHR22406">
    <property type="entry name" value="NASCENT POLYPEPTIDE-ASSOCIATED COMPLEX SUBUNIT ALPHA, MUSCLE-SPECIFIC FORM"/>
    <property type="match status" value="1"/>
</dbReference>
<dbReference type="EMBL" id="CADEAL010000557">
    <property type="protein sequence ID" value="CAB1422026.1"/>
    <property type="molecule type" value="Genomic_DNA"/>
</dbReference>
<gene>
    <name evidence="4" type="ORF">PLEPLA_LOCUS9915</name>
</gene>
<organism evidence="4 5">
    <name type="scientific">Pleuronectes platessa</name>
    <name type="common">European plaice</name>
    <dbReference type="NCBI Taxonomy" id="8262"/>
    <lineage>
        <taxon>Eukaryota</taxon>
        <taxon>Metazoa</taxon>
        <taxon>Chordata</taxon>
        <taxon>Craniata</taxon>
        <taxon>Vertebrata</taxon>
        <taxon>Euteleostomi</taxon>
        <taxon>Actinopterygii</taxon>
        <taxon>Neopterygii</taxon>
        <taxon>Teleostei</taxon>
        <taxon>Neoteleostei</taxon>
        <taxon>Acanthomorphata</taxon>
        <taxon>Carangaria</taxon>
        <taxon>Pleuronectiformes</taxon>
        <taxon>Pleuronectoidei</taxon>
        <taxon>Pleuronectidae</taxon>
        <taxon>Pleuronectes</taxon>
    </lineage>
</organism>
<feature type="compositionally biased region" description="Low complexity" evidence="3">
    <location>
        <begin position="330"/>
        <end position="351"/>
    </location>
</feature>
<proteinExistence type="inferred from homology"/>
<feature type="region of interest" description="Disordered" evidence="3">
    <location>
        <begin position="288"/>
        <end position="355"/>
    </location>
</feature>
<name>A0A9N7YDU4_PLEPL</name>